<dbReference type="HOGENOM" id="CLU_1147957_0_0_1"/>
<sequence length="242" mass="28039">MFNPTIEKKLAFEDFLKQLNYSDTTFIDGDNERLSFDTEDLRGFYNSIQENEMKVPSMWVDGYDKFLLFKKHIDTLEKNCPINQSQSTAALANATKDGLEICNECVIACYRQLFRDGFKSFTFLAPELFFKISLILDCKTEFGYYVDFHKKDISRFLESSKLYLENFPASQLFVNTVLDALEKTEKPKTSVLPDIKSMFSKAPSQKLKKNQFLHFLNSCCPSIAAWIFNLPAKRFVAKIVCY</sequence>
<reference evidence="2" key="1">
    <citation type="submission" date="2011-05" db="EMBL/GenBank/DDBJ databases">
        <title>The genome sequence of Vittaforma corneae strain ATCC 50505.</title>
        <authorList>
            <consortium name="The Broad Institute Genome Sequencing Platform"/>
            <person name="Cuomo C."/>
            <person name="Didier E."/>
            <person name="Bowers L."/>
            <person name="Young S.K."/>
            <person name="Zeng Q."/>
            <person name="Gargeya S."/>
            <person name="Fitzgerald M."/>
            <person name="Haas B."/>
            <person name="Abouelleil A."/>
            <person name="Alvarado L."/>
            <person name="Arachchi H.M."/>
            <person name="Berlin A."/>
            <person name="Chapman S.B."/>
            <person name="Gearin G."/>
            <person name="Goldberg J."/>
            <person name="Griggs A."/>
            <person name="Gujja S."/>
            <person name="Hansen M."/>
            <person name="Heiman D."/>
            <person name="Howarth C."/>
            <person name="Larimer J."/>
            <person name="Lui A."/>
            <person name="MacDonald P.J.P."/>
            <person name="McCowen C."/>
            <person name="Montmayeur A."/>
            <person name="Murphy C."/>
            <person name="Neiman D."/>
            <person name="Pearson M."/>
            <person name="Priest M."/>
            <person name="Roberts A."/>
            <person name="Saif S."/>
            <person name="Shea T."/>
            <person name="Sisk P."/>
            <person name="Stolte C."/>
            <person name="Sykes S."/>
            <person name="Wortman J."/>
            <person name="Nusbaum C."/>
            <person name="Birren B."/>
        </authorList>
    </citation>
    <scope>NUCLEOTIDE SEQUENCE [LARGE SCALE GENOMIC DNA]</scope>
    <source>
        <strain evidence="2">ATCC 50505</strain>
    </source>
</reference>
<evidence type="ECO:0000313" key="1">
    <source>
        <dbReference type="EMBL" id="ELA41759.1"/>
    </source>
</evidence>
<dbReference type="EMBL" id="JH370139">
    <property type="protein sequence ID" value="ELA41759.1"/>
    <property type="molecule type" value="Genomic_DNA"/>
</dbReference>
<proteinExistence type="predicted"/>
<organism evidence="1 2">
    <name type="scientific">Vittaforma corneae (strain ATCC 50505)</name>
    <name type="common">Microsporidian parasite</name>
    <name type="synonym">Nosema corneum</name>
    <dbReference type="NCBI Taxonomy" id="993615"/>
    <lineage>
        <taxon>Eukaryota</taxon>
        <taxon>Fungi</taxon>
        <taxon>Fungi incertae sedis</taxon>
        <taxon>Microsporidia</taxon>
        <taxon>Nosematidae</taxon>
        <taxon>Vittaforma</taxon>
    </lineage>
</organism>
<gene>
    <name evidence="1" type="ORF">VICG_01263</name>
</gene>
<evidence type="ECO:0000313" key="2">
    <source>
        <dbReference type="Proteomes" id="UP000011082"/>
    </source>
</evidence>
<dbReference type="InParanoid" id="L2GM99"/>
<accession>L2GM99</accession>
<protein>
    <submittedName>
        <fullName evidence="1">Uncharacterized protein</fullName>
    </submittedName>
</protein>
<name>L2GM99_VITCO</name>
<dbReference type="AlphaFoldDB" id="L2GM99"/>
<dbReference type="GeneID" id="19881974"/>
<dbReference type="OrthoDB" id="430364at2759"/>
<dbReference type="VEuPathDB" id="MicrosporidiaDB:VICG_01263"/>
<dbReference type="RefSeq" id="XP_007604709.1">
    <property type="nucleotide sequence ID" value="XM_007604647.1"/>
</dbReference>
<dbReference type="Proteomes" id="UP000011082">
    <property type="component" value="Unassembled WGS sequence"/>
</dbReference>
<keyword evidence="2" id="KW-1185">Reference proteome</keyword>